<organism evidence="15 16">
    <name type="scientific">Paraperlucidibaca wandonensis</name>
    <dbReference type="NCBI Taxonomy" id="1268273"/>
    <lineage>
        <taxon>Bacteria</taxon>
        <taxon>Pseudomonadati</taxon>
        <taxon>Pseudomonadota</taxon>
        <taxon>Gammaproteobacteria</taxon>
        <taxon>Moraxellales</taxon>
        <taxon>Moraxellaceae</taxon>
        <taxon>Paraperlucidibaca</taxon>
    </lineage>
</organism>
<dbReference type="InterPro" id="IPR000531">
    <property type="entry name" value="Beta-barrel_TonB"/>
</dbReference>
<dbReference type="CDD" id="cd01347">
    <property type="entry name" value="ligand_gated_channel"/>
    <property type="match status" value="1"/>
</dbReference>
<dbReference type="PROSITE" id="PS52016">
    <property type="entry name" value="TONB_DEPENDENT_REC_3"/>
    <property type="match status" value="1"/>
</dbReference>
<comment type="caution">
    <text evidence="15">The sequence shown here is derived from an EMBL/GenBank/DDBJ whole genome shotgun (WGS) entry which is preliminary data.</text>
</comment>
<keyword evidence="3 10" id="KW-0813">Transport</keyword>
<keyword evidence="5 10" id="KW-0812">Transmembrane</keyword>
<feature type="signal peptide" evidence="12">
    <location>
        <begin position="1"/>
        <end position="37"/>
    </location>
</feature>
<evidence type="ECO:0000259" key="13">
    <source>
        <dbReference type="Pfam" id="PF00593"/>
    </source>
</evidence>
<dbReference type="InterPro" id="IPR037066">
    <property type="entry name" value="Plug_dom_sf"/>
</dbReference>
<evidence type="ECO:0000256" key="11">
    <source>
        <dbReference type="RuleBase" id="RU003357"/>
    </source>
</evidence>
<evidence type="ECO:0000313" key="15">
    <source>
        <dbReference type="EMBL" id="MFD0949626.1"/>
    </source>
</evidence>
<evidence type="ECO:0000313" key="16">
    <source>
        <dbReference type="Proteomes" id="UP001597044"/>
    </source>
</evidence>
<evidence type="ECO:0000259" key="14">
    <source>
        <dbReference type="Pfam" id="PF07715"/>
    </source>
</evidence>
<protein>
    <submittedName>
        <fullName evidence="15">TonB-dependent receptor</fullName>
    </submittedName>
</protein>
<comment type="similarity">
    <text evidence="2 10 11">Belongs to the TonB-dependent receptor family.</text>
</comment>
<keyword evidence="9 10" id="KW-0998">Cell outer membrane</keyword>
<keyword evidence="4 10" id="KW-1134">Transmembrane beta strand</keyword>
<dbReference type="Gene3D" id="2.40.170.20">
    <property type="entry name" value="TonB-dependent receptor, beta-barrel domain"/>
    <property type="match status" value="1"/>
</dbReference>
<dbReference type="SUPFAM" id="SSF56935">
    <property type="entry name" value="Porins"/>
    <property type="match status" value="1"/>
</dbReference>
<evidence type="ECO:0000256" key="6">
    <source>
        <dbReference type="ARBA" id="ARBA00023077"/>
    </source>
</evidence>
<dbReference type="PANTHER" id="PTHR32552:SF83">
    <property type="entry name" value="BLR3904 PROTEIN"/>
    <property type="match status" value="1"/>
</dbReference>
<dbReference type="RefSeq" id="WP_379069490.1">
    <property type="nucleotide sequence ID" value="NZ_JBHTIT010000001.1"/>
</dbReference>
<sequence>MKDTPSSVKVPRSFHTPAPISATHASAMALAMGLAIAAPVAHAESASKTLATVEVQAQIEDTNPYSEEGAPYKAKISGDQRRVKELAETPHTISVITQKAIEESGKTDLRDILAAQPGVTIGTGENGNAFGDRYIIRGHEARSDVFIDGLRDPGMTTRESFAVEQVEITKGPSSTFAGRGSTGGAVNSITKQPNTDKDFTKLELGVGTDDFHRMGIDTNKVINDRASVRLNLLDASESVPDRAPAEKSRRGLLLSGAFQATDALSVSADYYHLEAKDVPDLGTYIDQTTGKPVKNIPVYLQLGSDHLDTEVDTATFKLNYRFNNALRMQNATRIGRTSNSYVATGGRGTTDAVTLNPTVSLSTHQGYQEVNYWVNRTDVFWNKRLGQLDHQFVFGLEVNDEKVDNGTFSATNTGTSNCTVTSRGGGTSPGYCIYDGVTGVKAPNLNTLLGRTLTKNGLDSEYHIRTSSLTAMDTVDFNDKWTGFAGLRYDYFDYTNIVGLTAKTVYDYSDGFLNGHAGVTYKITPKANVYASVSTSSDINGGESDVGGSCGYGGLCGTPQQVADSKPESTVSYEVGTKWQVLQDKLLMTAALFRTIKSDVQEGDSANSYATTGTLNTGKNQVQGVELSVVGNITPKLSGQFGLAIMNSEVLESFTAANEGAQLANFAKRSGNLQLKYQATDKFAFGGGATYQSQMFAGQPDTATNYAYAVPSYTVFDAFAEYRFSKQLSARVNVNNVTDKDYYLAAYRSGAFTYIGDKRNAQLTLNYKF</sequence>
<dbReference type="InterPro" id="IPR010105">
    <property type="entry name" value="TonB_sidphr_rcpt"/>
</dbReference>
<evidence type="ECO:0000256" key="7">
    <source>
        <dbReference type="ARBA" id="ARBA00023136"/>
    </source>
</evidence>
<proteinExistence type="inferred from homology"/>
<evidence type="ECO:0000256" key="10">
    <source>
        <dbReference type="PROSITE-ProRule" id="PRU01360"/>
    </source>
</evidence>
<dbReference type="Gene3D" id="2.170.130.10">
    <property type="entry name" value="TonB-dependent receptor, plug domain"/>
    <property type="match status" value="1"/>
</dbReference>
<comment type="subcellular location">
    <subcellularLocation>
        <location evidence="1 10">Cell outer membrane</location>
        <topology evidence="1 10">Multi-pass membrane protein</topology>
    </subcellularLocation>
</comment>
<dbReference type="NCBIfam" id="TIGR01783">
    <property type="entry name" value="TonB-siderophor"/>
    <property type="match status" value="1"/>
</dbReference>
<feature type="chain" id="PRO_5046597118" evidence="12">
    <location>
        <begin position="38"/>
        <end position="769"/>
    </location>
</feature>
<dbReference type="InterPro" id="IPR039426">
    <property type="entry name" value="TonB-dep_rcpt-like"/>
</dbReference>
<feature type="domain" description="TonB-dependent receptor plug" evidence="14">
    <location>
        <begin position="86"/>
        <end position="185"/>
    </location>
</feature>
<evidence type="ECO:0000256" key="5">
    <source>
        <dbReference type="ARBA" id="ARBA00022692"/>
    </source>
</evidence>
<dbReference type="Pfam" id="PF07715">
    <property type="entry name" value="Plug"/>
    <property type="match status" value="1"/>
</dbReference>
<keyword evidence="16" id="KW-1185">Reference proteome</keyword>
<keyword evidence="7 10" id="KW-0472">Membrane</keyword>
<accession>A0ABW3HHR6</accession>
<evidence type="ECO:0000256" key="8">
    <source>
        <dbReference type="ARBA" id="ARBA00023170"/>
    </source>
</evidence>
<dbReference type="PANTHER" id="PTHR32552">
    <property type="entry name" value="FERRICHROME IRON RECEPTOR-RELATED"/>
    <property type="match status" value="1"/>
</dbReference>
<keyword evidence="12" id="KW-0732">Signal</keyword>
<keyword evidence="6 11" id="KW-0798">TonB box</keyword>
<keyword evidence="8 15" id="KW-0675">Receptor</keyword>
<evidence type="ECO:0000256" key="12">
    <source>
        <dbReference type="SAM" id="SignalP"/>
    </source>
</evidence>
<evidence type="ECO:0000256" key="1">
    <source>
        <dbReference type="ARBA" id="ARBA00004571"/>
    </source>
</evidence>
<dbReference type="Pfam" id="PF00593">
    <property type="entry name" value="TonB_dep_Rec_b-barrel"/>
    <property type="match status" value="1"/>
</dbReference>
<name>A0ABW3HHR6_9GAMM</name>
<dbReference type="EMBL" id="JBHTIT010000001">
    <property type="protein sequence ID" value="MFD0949626.1"/>
    <property type="molecule type" value="Genomic_DNA"/>
</dbReference>
<reference evidence="16" key="1">
    <citation type="journal article" date="2019" name="Int. J. Syst. Evol. Microbiol.">
        <title>The Global Catalogue of Microorganisms (GCM) 10K type strain sequencing project: providing services to taxonomists for standard genome sequencing and annotation.</title>
        <authorList>
            <consortium name="The Broad Institute Genomics Platform"/>
            <consortium name="The Broad Institute Genome Sequencing Center for Infectious Disease"/>
            <person name="Wu L."/>
            <person name="Ma J."/>
        </authorList>
    </citation>
    <scope>NUCLEOTIDE SEQUENCE [LARGE SCALE GENOMIC DNA]</scope>
    <source>
        <strain evidence="16">CCUG 63419</strain>
    </source>
</reference>
<evidence type="ECO:0000256" key="2">
    <source>
        <dbReference type="ARBA" id="ARBA00009810"/>
    </source>
</evidence>
<feature type="domain" description="TonB-dependent receptor-like beta-barrel" evidence="13">
    <location>
        <begin position="265"/>
        <end position="737"/>
    </location>
</feature>
<evidence type="ECO:0000256" key="4">
    <source>
        <dbReference type="ARBA" id="ARBA00022452"/>
    </source>
</evidence>
<dbReference type="InterPro" id="IPR036942">
    <property type="entry name" value="Beta-barrel_TonB_sf"/>
</dbReference>
<dbReference type="InterPro" id="IPR012910">
    <property type="entry name" value="Plug_dom"/>
</dbReference>
<evidence type="ECO:0000256" key="9">
    <source>
        <dbReference type="ARBA" id="ARBA00023237"/>
    </source>
</evidence>
<evidence type="ECO:0000256" key="3">
    <source>
        <dbReference type="ARBA" id="ARBA00022448"/>
    </source>
</evidence>
<gene>
    <name evidence="15" type="ORF">ACFQ0F_04350</name>
</gene>
<dbReference type="Proteomes" id="UP001597044">
    <property type="component" value="Unassembled WGS sequence"/>
</dbReference>